<evidence type="ECO:0000256" key="1">
    <source>
        <dbReference type="SAM" id="Phobius"/>
    </source>
</evidence>
<sequence length="286" mass="33054">MTEIEGNVDTKLKMLIHACKETGNFKKITVVGFILLSNKIQEIALKLGMRPRNEAKDELLFDYMNMVNELFKKNLKIQIFNPDIFESVKKIELLFLRNRGDLPKAYTRELLRVYYQLRKIEIPNLYKNATGEGGFEDSNLHMLNFLSPNARKSKNKNTSKFRPLILQKVKEQERTIQNSLNNKLDQTNLERALFLKKLKEGLEGEGNIKIALQGVLKNSVDYNQSPSIFIKYFMLGFALLCALCGITILIEAFQFPLISDVLSQTLFILFGIIVVLILFYRMFGKR</sequence>
<reference evidence="2" key="1">
    <citation type="journal article" date="2015" name="Nature">
        <title>Complex archaea that bridge the gap between prokaryotes and eukaryotes.</title>
        <authorList>
            <person name="Spang A."/>
            <person name="Saw J.H."/>
            <person name="Jorgensen S.L."/>
            <person name="Zaremba-Niedzwiedzka K."/>
            <person name="Martijn J."/>
            <person name="Lind A.E."/>
            <person name="van Eijk R."/>
            <person name="Schleper C."/>
            <person name="Guy L."/>
            <person name="Ettema T.J."/>
        </authorList>
    </citation>
    <scope>NUCLEOTIDE SEQUENCE</scope>
</reference>
<name>A0A0F9IQN2_9ZZZZ</name>
<keyword evidence="1" id="KW-0812">Transmembrane</keyword>
<feature type="transmembrane region" description="Helical" evidence="1">
    <location>
        <begin position="261"/>
        <end position="280"/>
    </location>
</feature>
<dbReference type="EMBL" id="LAZR01011829">
    <property type="protein sequence ID" value="KKM58138.1"/>
    <property type="molecule type" value="Genomic_DNA"/>
</dbReference>
<dbReference type="AlphaFoldDB" id="A0A0F9IQN2"/>
<keyword evidence="1" id="KW-0472">Membrane</keyword>
<proteinExistence type="predicted"/>
<feature type="transmembrane region" description="Helical" evidence="1">
    <location>
        <begin position="232"/>
        <end position="255"/>
    </location>
</feature>
<organism evidence="2">
    <name type="scientific">marine sediment metagenome</name>
    <dbReference type="NCBI Taxonomy" id="412755"/>
    <lineage>
        <taxon>unclassified sequences</taxon>
        <taxon>metagenomes</taxon>
        <taxon>ecological metagenomes</taxon>
    </lineage>
</organism>
<keyword evidence="1" id="KW-1133">Transmembrane helix</keyword>
<gene>
    <name evidence="2" type="ORF">LCGC14_1549700</name>
</gene>
<protein>
    <submittedName>
        <fullName evidence="2">Uncharacterized protein</fullName>
    </submittedName>
</protein>
<accession>A0A0F9IQN2</accession>
<evidence type="ECO:0000313" key="2">
    <source>
        <dbReference type="EMBL" id="KKM58138.1"/>
    </source>
</evidence>
<comment type="caution">
    <text evidence="2">The sequence shown here is derived from an EMBL/GenBank/DDBJ whole genome shotgun (WGS) entry which is preliminary data.</text>
</comment>